<feature type="transmembrane region" description="Helical" evidence="1">
    <location>
        <begin position="60"/>
        <end position="77"/>
    </location>
</feature>
<keyword evidence="2" id="KW-0614">Plasmid</keyword>
<gene>
    <name evidence="2" type="ORF">PEPS_47670</name>
</gene>
<feature type="transmembrane region" description="Helical" evidence="1">
    <location>
        <begin position="28"/>
        <end position="48"/>
    </location>
</feature>
<evidence type="ECO:0000313" key="2">
    <source>
        <dbReference type="EMBL" id="BDD02487.1"/>
    </source>
</evidence>
<dbReference type="EMBL" id="AP025303">
    <property type="protein sequence ID" value="BDD02487.1"/>
    <property type="molecule type" value="Genomic_DNA"/>
</dbReference>
<keyword evidence="1" id="KW-1133">Transmembrane helix</keyword>
<name>A0ABM7VND2_9BACT</name>
<dbReference type="Proteomes" id="UP001354989">
    <property type="component" value="Plasmid pPP11"/>
</dbReference>
<sequence>MNFRDTYQKIFPHIHQHWNHDYLSANKLLIVFAMAFFEGSVTPAWFANCVQLDKASLTCSIIWLTLFTLKYFAKLYICHEIGSKTK</sequence>
<evidence type="ECO:0000256" key="1">
    <source>
        <dbReference type="SAM" id="Phobius"/>
    </source>
</evidence>
<evidence type="ECO:0000313" key="3">
    <source>
        <dbReference type="Proteomes" id="UP001354989"/>
    </source>
</evidence>
<proteinExistence type="predicted"/>
<keyword evidence="1" id="KW-0472">Membrane</keyword>
<keyword evidence="1" id="KW-0812">Transmembrane</keyword>
<organism evidence="2 3">
    <name type="scientific">Persicobacter psychrovividus</name>
    <dbReference type="NCBI Taxonomy" id="387638"/>
    <lineage>
        <taxon>Bacteria</taxon>
        <taxon>Pseudomonadati</taxon>
        <taxon>Bacteroidota</taxon>
        <taxon>Cytophagia</taxon>
        <taxon>Cytophagales</taxon>
        <taxon>Persicobacteraceae</taxon>
        <taxon>Persicobacter</taxon>
    </lineage>
</organism>
<geneLocation type="plasmid" evidence="2 3">
    <name>pPP11</name>
</geneLocation>
<keyword evidence="3" id="KW-1185">Reference proteome</keyword>
<reference evidence="2 3" key="1">
    <citation type="submission" date="2021-12" db="EMBL/GenBank/DDBJ databases">
        <title>Genome sequencing of bacteria with rrn-lacking chromosome and rrn-plasmid.</title>
        <authorList>
            <person name="Anda M."/>
            <person name="Iwasaki W."/>
        </authorList>
    </citation>
    <scope>NUCLEOTIDE SEQUENCE [LARGE SCALE GENOMIC DNA]</scope>
    <source>
        <strain evidence="2 3">NBRC 101262</strain>
        <plasmid evidence="2 3">pPP11</plasmid>
    </source>
</reference>
<accession>A0ABM7VND2</accession>
<protein>
    <submittedName>
        <fullName evidence="2">Uncharacterized protein</fullName>
    </submittedName>
</protein>